<dbReference type="AlphaFoldDB" id="A0A0C9V2U0"/>
<accession>A0A0C9V2U0</accession>
<sequence>MDTYNWDFLLFDAPKLQALIIARRATIRPSSLRGITCRNFTCLTHLKLSCFTIDHIAVDQITKTCPRLEKLVFFLCYVESFIVDGEDSRWRISESIMRTLLVRLADREKLQANVVEPRLTVQRVISGRARQGQRSQIENLKKEFSAIFEVFDR</sequence>
<gene>
    <name evidence="1" type="ORF">M422DRAFT_36093</name>
</gene>
<organism evidence="1 2">
    <name type="scientific">Sphaerobolus stellatus (strain SS14)</name>
    <dbReference type="NCBI Taxonomy" id="990650"/>
    <lineage>
        <taxon>Eukaryota</taxon>
        <taxon>Fungi</taxon>
        <taxon>Dikarya</taxon>
        <taxon>Basidiomycota</taxon>
        <taxon>Agaricomycotina</taxon>
        <taxon>Agaricomycetes</taxon>
        <taxon>Phallomycetidae</taxon>
        <taxon>Geastrales</taxon>
        <taxon>Sphaerobolaceae</taxon>
        <taxon>Sphaerobolus</taxon>
    </lineage>
</organism>
<reference evidence="1 2" key="1">
    <citation type="submission" date="2014-06" db="EMBL/GenBank/DDBJ databases">
        <title>Evolutionary Origins and Diversification of the Mycorrhizal Mutualists.</title>
        <authorList>
            <consortium name="DOE Joint Genome Institute"/>
            <consortium name="Mycorrhizal Genomics Consortium"/>
            <person name="Kohler A."/>
            <person name="Kuo A."/>
            <person name="Nagy L.G."/>
            <person name="Floudas D."/>
            <person name="Copeland A."/>
            <person name="Barry K.W."/>
            <person name="Cichocki N."/>
            <person name="Veneault-Fourrey C."/>
            <person name="LaButti K."/>
            <person name="Lindquist E.A."/>
            <person name="Lipzen A."/>
            <person name="Lundell T."/>
            <person name="Morin E."/>
            <person name="Murat C."/>
            <person name="Riley R."/>
            <person name="Ohm R."/>
            <person name="Sun H."/>
            <person name="Tunlid A."/>
            <person name="Henrissat B."/>
            <person name="Grigoriev I.V."/>
            <person name="Hibbett D.S."/>
            <person name="Martin F."/>
        </authorList>
    </citation>
    <scope>NUCLEOTIDE SEQUENCE [LARGE SCALE GENOMIC DNA]</scope>
    <source>
        <strain evidence="1 2">SS14</strain>
    </source>
</reference>
<protein>
    <recommendedName>
        <fullName evidence="3">F-box domain-containing protein</fullName>
    </recommendedName>
</protein>
<evidence type="ECO:0000313" key="1">
    <source>
        <dbReference type="EMBL" id="KIJ31826.1"/>
    </source>
</evidence>
<name>A0A0C9V2U0_SPHS4</name>
<proteinExistence type="predicted"/>
<dbReference type="EMBL" id="KN837236">
    <property type="protein sequence ID" value="KIJ31826.1"/>
    <property type="molecule type" value="Genomic_DNA"/>
</dbReference>
<evidence type="ECO:0008006" key="3">
    <source>
        <dbReference type="Google" id="ProtNLM"/>
    </source>
</evidence>
<dbReference type="Proteomes" id="UP000054279">
    <property type="component" value="Unassembled WGS sequence"/>
</dbReference>
<dbReference type="SUPFAM" id="SSF52047">
    <property type="entry name" value="RNI-like"/>
    <property type="match status" value="1"/>
</dbReference>
<keyword evidence="2" id="KW-1185">Reference proteome</keyword>
<evidence type="ECO:0000313" key="2">
    <source>
        <dbReference type="Proteomes" id="UP000054279"/>
    </source>
</evidence>
<dbReference type="HOGENOM" id="CLU_1714449_0_0_1"/>